<evidence type="ECO:0000313" key="3">
    <source>
        <dbReference type="WBParaSite" id="jg20082"/>
    </source>
</evidence>
<evidence type="ECO:0000313" key="2">
    <source>
        <dbReference type="Proteomes" id="UP000887574"/>
    </source>
</evidence>
<dbReference type="Proteomes" id="UP000887574">
    <property type="component" value="Unplaced"/>
</dbReference>
<evidence type="ECO:0000256" key="1">
    <source>
        <dbReference type="PROSITE-ProRule" id="PRU00023"/>
    </source>
</evidence>
<dbReference type="PANTHER" id="PTHR12349">
    <property type="entry name" value="ANKYRIN REPEAT AND LEM DOMAIN-CONTAINING PROTEIN 2"/>
    <property type="match status" value="1"/>
</dbReference>
<proteinExistence type="predicted"/>
<dbReference type="GO" id="GO:0051721">
    <property type="term" value="F:protein phosphatase 2A binding"/>
    <property type="evidence" value="ECO:0007669"/>
    <property type="project" value="TreeGrafter"/>
</dbReference>
<keyword evidence="2" id="KW-1185">Reference proteome</keyword>
<dbReference type="PROSITE" id="PS50297">
    <property type="entry name" value="ANK_REP_REGION"/>
    <property type="match status" value="1"/>
</dbReference>
<name>A0A915DK25_9BILA</name>
<dbReference type="Pfam" id="PF12796">
    <property type="entry name" value="Ank_2"/>
    <property type="match status" value="1"/>
</dbReference>
<reference evidence="3" key="1">
    <citation type="submission" date="2022-11" db="UniProtKB">
        <authorList>
            <consortium name="WormBaseParasite"/>
        </authorList>
    </citation>
    <scope>IDENTIFICATION</scope>
</reference>
<feature type="repeat" description="ANK" evidence="1">
    <location>
        <begin position="187"/>
        <end position="207"/>
    </location>
</feature>
<sequence length="257" mass="29931">MMNKNSNVFAVFIPDSPDKKTFKEFKEVKEFLDSPDGRKEGTRFKRCADNEELDSFYADSLNDEKTPKKSAVIEPVTPYKSLPSYRFTDLRMAIEKKRNEDFDKLLKENPRFLVNTNNDLPTIVQEGYRYNALHISCRSSNFYVAKRILDFACDYNWLTDAYGTDAGVKERSEVFLDALLNTPDLIENNTPLHYACKFAQLDIVKLLTGFPTCKREQRNKYNEAPLDMLCRGSKEVLKKKRNYARKLHFVSLIFLLI</sequence>
<protein>
    <submittedName>
        <fullName evidence="3">Uncharacterized protein</fullName>
    </submittedName>
</protein>
<dbReference type="Gene3D" id="1.25.40.20">
    <property type="entry name" value="Ankyrin repeat-containing domain"/>
    <property type="match status" value="1"/>
</dbReference>
<keyword evidence="1" id="KW-0040">ANK repeat</keyword>
<dbReference type="WBParaSite" id="jg20082">
    <property type="protein sequence ID" value="jg20082"/>
    <property type="gene ID" value="jg20082"/>
</dbReference>
<dbReference type="SUPFAM" id="SSF48403">
    <property type="entry name" value="Ankyrin repeat"/>
    <property type="match status" value="1"/>
</dbReference>
<dbReference type="InterPro" id="IPR036770">
    <property type="entry name" value="Ankyrin_rpt-contain_sf"/>
</dbReference>
<dbReference type="PANTHER" id="PTHR12349:SF4">
    <property type="entry name" value="ANKYRIN REPEAT AND LEM DOMAIN-CONTAINING PROTEIN 2"/>
    <property type="match status" value="1"/>
</dbReference>
<organism evidence="2 3">
    <name type="scientific">Ditylenchus dipsaci</name>
    <dbReference type="NCBI Taxonomy" id="166011"/>
    <lineage>
        <taxon>Eukaryota</taxon>
        <taxon>Metazoa</taxon>
        <taxon>Ecdysozoa</taxon>
        <taxon>Nematoda</taxon>
        <taxon>Chromadorea</taxon>
        <taxon>Rhabditida</taxon>
        <taxon>Tylenchina</taxon>
        <taxon>Tylenchomorpha</taxon>
        <taxon>Sphaerularioidea</taxon>
        <taxon>Anguinidae</taxon>
        <taxon>Anguininae</taxon>
        <taxon>Ditylenchus</taxon>
    </lineage>
</organism>
<dbReference type="SMART" id="SM00248">
    <property type="entry name" value="ANK"/>
    <property type="match status" value="2"/>
</dbReference>
<dbReference type="AlphaFoldDB" id="A0A915DK25"/>
<dbReference type="PROSITE" id="PS50088">
    <property type="entry name" value="ANK_REPEAT"/>
    <property type="match status" value="1"/>
</dbReference>
<dbReference type="InterPro" id="IPR002110">
    <property type="entry name" value="Ankyrin_rpt"/>
</dbReference>
<accession>A0A915DK25</accession>
<dbReference type="GO" id="GO:0005783">
    <property type="term" value="C:endoplasmic reticulum"/>
    <property type="evidence" value="ECO:0007669"/>
    <property type="project" value="TreeGrafter"/>
</dbReference>